<dbReference type="RefSeq" id="WP_255921226.1">
    <property type="nucleotide sequence ID" value="NZ_JANFNG010000012.1"/>
</dbReference>
<reference evidence="2" key="1">
    <citation type="submission" date="2022-06" db="EMBL/GenBank/DDBJ databases">
        <title>Draft genome sequence of Streptomyces sp. RB6PN25 isolated from peat swamp forest in Thailand.</title>
        <authorList>
            <person name="Duangmal K."/>
            <person name="Klaysubun C."/>
        </authorList>
    </citation>
    <scope>NUCLEOTIDE SEQUENCE</scope>
    <source>
        <strain evidence="2">RB6PN25</strain>
    </source>
</reference>
<feature type="region of interest" description="Disordered" evidence="1">
    <location>
        <begin position="44"/>
        <end position="71"/>
    </location>
</feature>
<evidence type="ECO:0000313" key="3">
    <source>
        <dbReference type="Proteomes" id="UP001057702"/>
    </source>
</evidence>
<gene>
    <name evidence="2" type="ORF">NGB36_17400</name>
</gene>
<comment type="caution">
    <text evidence="2">The sequence shown here is derived from an EMBL/GenBank/DDBJ whole genome shotgun (WGS) entry which is preliminary data.</text>
</comment>
<proteinExistence type="predicted"/>
<sequence length="71" mass="7508">MPRTPKTQYHIIQPPPPSWWKKSRHKVLLVAGVVAGLWIGTHPLAGHADPAHATTPPASCSAGARTGGGRQ</sequence>
<dbReference type="Proteomes" id="UP001057702">
    <property type="component" value="Unassembled WGS sequence"/>
</dbReference>
<organism evidence="2 3">
    <name type="scientific">Streptomyces humicola</name>
    <dbReference type="NCBI Taxonomy" id="2953240"/>
    <lineage>
        <taxon>Bacteria</taxon>
        <taxon>Bacillati</taxon>
        <taxon>Actinomycetota</taxon>
        <taxon>Actinomycetes</taxon>
        <taxon>Kitasatosporales</taxon>
        <taxon>Streptomycetaceae</taxon>
        <taxon>Streptomyces</taxon>
    </lineage>
</organism>
<name>A0ABT1Q0P8_9ACTN</name>
<feature type="compositionally biased region" description="Low complexity" evidence="1">
    <location>
        <begin position="45"/>
        <end position="58"/>
    </location>
</feature>
<accession>A0ABT1Q0P8</accession>
<dbReference type="EMBL" id="JANFNG010000012">
    <property type="protein sequence ID" value="MCQ4082327.1"/>
    <property type="molecule type" value="Genomic_DNA"/>
</dbReference>
<evidence type="ECO:0000313" key="2">
    <source>
        <dbReference type="EMBL" id="MCQ4082327.1"/>
    </source>
</evidence>
<evidence type="ECO:0000256" key="1">
    <source>
        <dbReference type="SAM" id="MobiDB-lite"/>
    </source>
</evidence>
<keyword evidence="3" id="KW-1185">Reference proteome</keyword>
<protein>
    <submittedName>
        <fullName evidence="2">Uncharacterized protein</fullName>
    </submittedName>
</protein>